<keyword evidence="2" id="KW-1185">Reference proteome</keyword>
<comment type="caution">
    <text evidence="1">The sequence shown here is derived from an EMBL/GenBank/DDBJ whole genome shotgun (WGS) entry which is preliminary data.</text>
</comment>
<reference evidence="2" key="1">
    <citation type="journal article" date="2019" name="Int. J. Syst. Evol. Microbiol.">
        <title>The Global Catalogue of Microorganisms (GCM) 10K type strain sequencing project: providing services to taxonomists for standard genome sequencing and annotation.</title>
        <authorList>
            <consortium name="The Broad Institute Genomics Platform"/>
            <consortium name="The Broad Institute Genome Sequencing Center for Infectious Disease"/>
            <person name="Wu L."/>
            <person name="Ma J."/>
        </authorList>
    </citation>
    <scope>NUCLEOTIDE SEQUENCE [LARGE SCALE GENOMIC DNA]</scope>
    <source>
        <strain evidence="2">CECT 7226</strain>
    </source>
</reference>
<dbReference type="Proteomes" id="UP001223712">
    <property type="component" value="Unassembled WGS sequence"/>
</dbReference>
<protein>
    <submittedName>
        <fullName evidence="1">Uncharacterized protein</fullName>
    </submittedName>
</protein>
<accession>A0ABT8CHT0</accession>
<name>A0ABT8CHT0_9VIBR</name>
<dbReference type="RefSeq" id="WP_261839746.1">
    <property type="nucleotide sequence ID" value="NZ_AP025458.1"/>
</dbReference>
<gene>
    <name evidence="1" type="ORF">QWY96_05335</name>
</gene>
<dbReference type="EMBL" id="JAUFQY010000001">
    <property type="protein sequence ID" value="MDN3700452.1"/>
    <property type="molecule type" value="Genomic_DNA"/>
</dbReference>
<organism evidence="1 2">
    <name type="scientific">Vibrio artabrorum</name>
    <dbReference type="NCBI Taxonomy" id="446374"/>
    <lineage>
        <taxon>Bacteria</taxon>
        <taxon>Pseudomonadati</taxon>
        <taxon>Pseudomonadota</taxon>
        <taxon>Gammaproteobacteria</taxon>
        <taxon>Vibrionales</taxon>
        <taxon>Vibrionaceae</taxon>
        <taxon>Vibrio</taxon>
    </lineage>
</organism>
<evidence type="ECO:0000313" key="1">
    <source>
        <dbReference type="EMBL" id="MDN3700452.1"/>
    </source>
</evidence>
<sequence length="48" mass="5436">MIYISCAYLKLDVQQEGHGMQAWLYINPFEARIKALVQSESSSSDSNL</sequence>
<proteinExistence type="predicted"/>
<evidence type="ECO:0000313" key="2">
    <source>
        <dbReference type="Proteomes" id="UP001223712"/>
    </source>
</evidence>